<organism evidence="5 6">
    <name type="scientific">Laccaria amethystina LaAM-08-1</name>
    <dbReference type="NCBI Taxonomy" id="1095629"/>
    <lineage>
        <taxon>Eukaryota</taxon>
        <taxon>Fungi</taxon>
        <taxon>Dikarya</taxon>
        <taxon>Basidiomycota</taxon>
        <taxon>Agaricomycotina</taxon>
        <taxon>Agaricomycetes</taxon>
        <taxon>Agaricomycetidae</taxon>
        <taxon>Agaricales</taxon>
        <taxon>Agaricineae</taxon>
        <taxon>Hydnangiaceae</taxon>
        <taxon>Laccaria</taxon>
    </lineage>
</organism>
<dbReference type="SMART" id="SM00906">
    <property type="entry name" value="Fungal_trans"/>
    <property type="match status" value="1"/>
</dbReference>
<gene>
    <name evidence="5" type="ORF">K443DRAFT_685043</name>
</gene>
<reference evidence="5 6" key="1">
    <citation type="submission" date="2014-04" db="EMBL/GenBank/DDBJ databases">
        <authorList>
            <consortium name="DOE Joint Genome Institute"/>
            <person name="Kuo A."/>
            <person name="Kohler A."/>
            <person name="Nagy L.G."/>
            <person name="Floudas D."/>
            <person name="Copeland A."/>
            <person name="Barry K.W."/>
            <person name="Cichocki N."/>
            <person name="Veneault-Fourrey C."/>
            <person name="LaButti K."/>
            <person name="Lindquist E.A."/>
            <person name="Lipzen A."/>
            <person name="Lundell T."/>
            <person name="Morin E."/>
            <person name="Murat C."/>
            <person name="Sun H."/>
            <person name="Tunlid A."/>
            <person name="Henrissat B."/>
            <person name="Grigoriev I.V."/>
            <person name="Hibbett D.S."/>
            <person name="Martin F."/>
            <person name="Nordberg H.P."/>
            <person name="Cantor M.N."/>
            <person name="Hua S.X."/>
        </authorList>
    </citation>
    <scope>NUCLEOTIDE SEQUENCE [LARGE SCALE GENOMIC DNA]</scope>
    <source>
        <strain evidence="5 6">LaAM-08-1</strain>
    </source>
</reference>
<sequence length="1010" mass="112773">MSSEGEDFNEDNTSGLPQNQKKRRIQRACDICRRKKIRCDGLQMPGNRCLNCITCSFDCTYVESAKKRGPPKGYVENLERRVEMLERRVETLEEVLRRLCPDQNILKELHIATDRENHPPGDAVKAEDGCSSAYLPRSVNVATSISRVGEHGADQQDEDFVNSTLVENLKKRDIDRPSDKIEDRFLEKPSGASLIQTAMELKSEYVGSDNHKASPSMSLGDKRLEFSAPQPWEKCLGGADNPPIQSFPDRDLMEQLVDAFFLHFNLYQAVLHRPTFERSVAEDLHLTNTGFACTLLLVCAIGSRFSEDPRVFLEGQDSPHSRGWKWFEQVQTARSLLVSPSLYDMQFYCLSVMFLKDSSAALSCWSMVGIGIRLAQEVGAHKRKARDHVMTVEDELWKRAFWFLVCLDRDFGATLGRPCAIQDEDFDLDMPIECDDEYWEHPDPSQRFKQPANKPSLTSYFILDIKLHQIASIALRTIYSINKSKSLLGLAGPQWEKHIVAELDSALNKWVDSVPNHLRWDPNREDDRFSKQSIVLYGVYYHIQILVHRPFIPSKNKPSPSPFPSLTICTNAARSCSQIVDILQKRNFIAPPLLQLPVFTSGIVLLVNIRGGKRSGLSIEEMSYVYKCMLLLKQSEDRWHPAGRCWDTLSELTRIGDLPLPQPNPPANKRRWDSEAPMAFLSPPKDDSPLPSDAPSRLQRVTSHVPTPMRHLPLPQETRSAAQEDQSQTQDQLRLLPLPQLSQVHRPLHAHHLSDSLQSPQPSECYRLPMYSNELAILPPHGKFSITGQSLLDYRSHSYWYPPTELGSGSGSTTTNITSSIIGNSDTSSSSSTFSYWYPIVTETKPSTQRDGVIGGGLGSLMNTTDSSAMYNHAAPFNYHPGAPDSDTGSYVAPTRSNRNSYAGSSSPSGGSYAAPAVSSTSHAASTLAGNSMGMYRGQSSGGGMVYAPQGSHLRLVDSDAEQPQTPYIDSDSMSTWSTAPTEFTPEEWGSYLSNIGEPTQHPPGHIIYG</sequence>
<dbReference type="EMBL" id="KN838884">
    <property type="protein sequence ID" value="KIJ92786.1"/>
    <property type="molecule type" value="Genomic_DNA"/>
</dbReference>
<dbReference type="Pfam" id="PF00172">
    <property type="entry name" value="Zn_clus"/>
    <property type="match status" value="1"/>
</dbReference>
<dbReference type="PROSITE" id="PS50048">
    <property type="entry name" value="ZN2_CY6_FUNGAL_2"/>
    <property type="match status" value="1"/>
</dbReference>
<dbReference type="PANTHER" id="PTHR46910">
    <property type="entry name" value="TRANSCRIPTION FACTOR PDR1"/>
    <property type="match status" value="1"/>
</dbReference>
<feature type="region of interest" description="Disordered" evidence="3">
    <location>
        <begin position="1"/>
        <end position="21"/>
    </location>
</feature>
<dbReference type="STRING" id="1095629.A0A0C9X566"/>
<dbReference type="PROSITE" id="PS00463">
    <property type="entry name" value="ZN2_CY6_FUNGAL_1"/>
    <property type="match status" value="1"/>
</dbReference>
<feature type="region of interest" description="Disordered" evidence="3">
    <location>
        <begin position="678"/>
        <end position="697"/>
    </location>
</feature>
<name>A0A0C9X566_9AGAR</name>
<keyword evidence="6" id="KW-1185">Reference proteome</keyword>
<reference evidence="6" key="2">
    <citation type="submission" date="2015-01" db="EMBL/GenBank/DDBJ databases">
        <title>Evolutionary Origins and Diversification of the Mycorrhizal Mutualists.</title>
        <authorList>
            <consortium name="DOE Joint Genome Institute"/>
            <consortium name="Mycorrhizal Genomics Consortium"/>
            <person name="Kohler A."/>
            <person name="Kuo A."/>
            <person name="Nagy L.G."/>
            <person name="Floudas D."/>
            <person name="Copeland A."/>
            <person name="Barry K.W."/>
            <person name="Cichocki N."/>
            <person name="Veneault-Fourrey C."/>
            <person name="LaButti K."/>
            <person name="Lindquist E.A."/>
            <person name="Lipzen A."/>
            <person name="Lundell T."/>
            <person name="Morin E."/>
            <person name="Murat C."/>
            <person name="Riley R."/>
            <person name="Ohm R."/>
            <person name="Sun H."/>
            <person name="Tunlid A."/>
            <person name="Henrissat B."/>
            <person name="Grigoriev I.V."/>
            <person name="Hibbett D.S."/>
            <person name="Martin F."/>
        </authorList>
    </citation>
    <scope>NUCLEOTIDE SEQUENCE [LARGE SCALE GENOMIC DNA]</scope>
    <source>
        <strain evidence="6">LaAM-08-1</strain>
    </source>
</reference>
<feature type="compositionally biased region" description="Acidic residues" evidence="3">
    <location>
        <begin position="1"/>
        <end position="10"/>
    </location>
</feature>
<dbReference type="GO" id="GO:0008270">
    <property type="term" value="F:zinc ion binding"/>
    <property type="evidence" value="ECO:0007669"/>
    <property type="project" value="InterPro"/>
</dbReference>
<dbReference type="Pfam" id="PF04082">
    <property type="entry name" value="Fungal_trans"/>
    <property type="match status" value="1"/>
</dbReference>
<evidence type="ECO:0000259" key="4">
    <source>
        <dbReference type="PROSITE" id="PS50048"/>
    </source>
</evidence>
<dbReference type="HOGENOM" id="CLU_006019_2_1_1"/>
<dbReference type="CDD" id="cd12148">
    <property type="entry name" value="fungal_TF_MHR"/>
    <property type="match status" value="1"/>
</dbReference>
<dbReference type="SUPFAM" id="SSF57701">
    <property type="entry name" value="Zn2/Cys6 DNA-binding domain"/>
    <property type="match status" value="1"/>
</dbReference>
<accession>A0A0C9X566</accession>
<dbReference type="PANTHER" id="PTHR46910:SF38">
    <property type="entry name" value="ZN(2)-C6 FUNGAL-TYPE DOMAIN-CONTAINING PROTEIN"/>
    <property type="match status" value="1"/>
</dbReference>
<evidence type="ECO:0000256" key="3">
    <source>
        <dbReference type="SAM" id="MobiDB-lite"/>
    </source>
</evidence>
<dbReference type="InterPro" id="IPR050987">
    <property type="entry name" value="AtrR-like"/>
</dbReference>
<feature type="compositionally biased region" description="Low complexity" evidence="3">
    <location>
        <begin position="896"/>
        <end position="917"/>
    </location>
</feature>
<feature type="domain" description="Zn(2)-C6 fungal-type" evidence="4">
    <location>
        <begin position="28"/>
        <end position="61"/>
    </location>
</feature>
<dbReference type="InterPro" id="IPR007219">
    <property type="entry name" value="XnlR_reg_dom"/>
</dbReference>
<dbReference type="GO" id="GO:0006351">
    <property type="term" value="P:DNA-templated transcription"/>
    <property type="evidence" value="ECO:0007669"/>
    <property type="project" value="InterPro"/>
</dbReference>
<dbReference type="CDD" id="cd00067">
    <property type="entry name" value="GAL4"/>
    <property type="match status" value="1"/>
</dbReference>
<dbReference type="Proteomes" id="UP000054477">
    <property type="component" value="Unassembled WGS sequence"/>
</dbReference>
<dbReference type="InterPro" id="IPR036864">
    <property type="entry name" value="Zn2-C6_fun-type_DNA-bd_sf"/>
</dbReference>
<feature type="region of interest" description="Disordered" evidence="3">
    <location>
        <begin position="885"/>
        <end position="917"/>
    </location>
</feature>
<evidence type="ECO:0000313" key="6">
    <source>
        <dbReference type="Proteomes" id="UP000054477"/>
    </source>
</evidence>
<dbReference type="Gene3D" id="4.10.240.10">
    <property type="entry name" value="Zn(2)-C6 fungal-type DNA-binding domain"/>
    <property type="match status" value="1"/>
</dbReference>
<keyword evidence="1" id="KW-0479">Metal-binding</keyword>
<evidence type="ECO:0000313" key="5">
    <source>
        <dbReference type="EMBL" id="KIJ92786.1"/>
    </source>
</evidence>
<protein>
    <recommendedName>
        <fullName evidence="4">Zn(2)-C6 fungal-type domain-containing protein</fullName>
    </recommendedName>
</protein>
<dbReference type="GO" id="GO:0000981">
    <property type="term" value="F:DNA-binding transcription factor activity, RNA polymerase II-specific"/>
    <property type="evidence" value="ECO:0007669"/>
    <property type="project" value="InterPro"/>
</dbReference>
<evidence type="ECO:0000256" key="1">
    <source>
        <dbReference type="ARBA" id="ARBA00022723"/>
    </source>
</evidence>
<evidence type="ECO:0000256" key="2">
    <source>
        <dbReference type="ARBA" id="ARBA00023242"/>
    </source>
</evidence>
<dbReference type="OrthoDB" id="4456959at2759"/>
<dbReference type="GO" id="GO:0003677">
    <property type="term" value="F:DNA binding"/>
    <property type="evidence" value="ECO:0007669"/>
    <property type="project" value="InterPro"/>
</dbReference>
<dbReference type="InterPro" id="IPR001138">
    <property type="entry name" value="Zn2Cys6_DnaBD"/>
</dbReference>
<proteinExistence type="predicted"/>
<keyword evidence="2" id="KW-0539">Nucleus</keyword>
<dbReference type="AlphaFoldDB" id="A0A0C9X566"/>
<dbReference type="SMART" id="SM00066">
    <property type="entry name" value="GAL4"/>
    <property type="match status" value="1"/>
</dbReference>